<accession>A0A6N3EW02</accession>
<name>A0A6N3EW02_9CLOT</name>
<dbReference type="EMBL" id="CACRTV010000057">
    <property type="protein sequence ID" value="VYU44625.1"/>
    <property type="molecule type" value="Genomic_DNA"/>
</dbReference>
<proteinExistence type="predicted"/>
<dbReference type="RefSeq" id="WP_156561670.1">
    <property type="nucleotide sequence ID" value="NZ_CACRTV010000057.1"/>
</dbReference>
<sequence length="185" mass="21359">MIRKSNSFLSDLENATQRKDIKERTVKYIELIDNEKNVSNLEKNSAIASYLADVLKHIVLEIKSTEVRVNLRPSSAELLIKGEDGYYENSKLICYGGVLVIPYIRLPEDLQGKGVFSRFIDIILDVAKNYNISIIEVDTVENPKLRRILEKREFKLVSITNPYLPDSYIQETENFVKPYDMVKLL</sequence>
<dbReference type="InterPro" id="IPR016181">
    <property type="entry name" value="Acyl_CoA_acyltransferase"/>
</dbReference>
<evidence type="ECO:0000313" key="1">
    <source>
        <dbReference type="EMBL" id="VYU44625.1"/>
    </source>
</evidence>
<dbReference type="Gene3D" id="3.40.630.30">
    <property type="match status" value="1"/>
</dbReference>
<reference evidence="1" key="1">
    <citation type="submission" date="2019-11" db="EMBL/GenBank/DDBJ databases">
        <authorList>
            <person name="Feng L."/>
        </authorList>
    </citation>
    <scope>NUCLEOTIDE SEQUENCE</scope>
    <source>
        <strain evidence="1">CParaputrificumLFYP93</strain>
    </source>
</reference>
<dbReference type="AlphaFoldDB" id="A0A6N3EW02"/>
<organism evidence="1">
    <name type="scientific">Clostridium paraputrificum</name>
    <dbReference type="NCBI Taxonomy" id="29363"/>
    <lineage>
        <taxon>Bacteria</taxon>
        <taxon>Bacillati</taxon>
        <taxon>Bacillota</taxon>
        <taxon>Clostridia</taxon>
        <taxon>Eubacteriales</taxon>
        <taxon>Clostridiaceae</taxon>
        <taxon>Clostridium</taxon>
    </lineage>
</organism>
<gene>
    <name evidence="1" type="ORF">CPLFYP93_02300</name>
</gene>
<dbReference type="SUPFAM" id="SSF55729">
    <property type="entry name" value="Acyl-CoA N-acyltransferases (Nat)"/>
    <property type="match status" value="1"/>
</dbReference>
<evidence type="ECO:0008006" key="2">
    <source>
        <dbReference type="Google" id="ProtNLM"/>
    </source>
</evidence>
<protein>
    <recommendedName>
        <fullName evidence="2">N-acetyltransferase domain-containing protein</fullName>
    </recommendedName>
</protein>